<dbReference type="Proteomes" id="UP000386575">
    <property type="component" value="Unassembled WGS sequence"/>
</dbReference>
<reference evidence="1 2" key="1">
    <citation type="submission" date="2019-09" db="EMBL/GenBank/DDBJ databases">
        <title>Genome sequencing of Ng87 strain.</title>
        <authorList>
            <person name="Karasev E.S."/>
            <person name="Andronov E."/>
        </authorList>
    </citation>
    <scope>NUCLEOTIDE SEQUENCE [LARGE SCALE GENOMIC DNA]</scope>
    <source>
        <strain evidence="1 2">Ng87</strain>
    </source>
</reference>
<proteinExistence type="predicted"/>
<dbReference type="EMBL" id="VZUL01000002">
    <property type="protein sequence ID" value="KAB1089469.1"/>
    <property type="molecule type" value="Genomic_DNA"/>
</dbReference>
<name>A0A6A1TYE8_NEOGA</name>
<accession>A0A6A1TYE8</accession>
<evidence type="ECO:0000313" key="1">
    <source>
        <dbReference type="EMBL" id="KAB1089469.1"/>
    </source>
</evidence>
<dbReference type="Pfam" id="PF09684">
    <property type="entry name" value="Tail_P2_I"/>
    <property type="match status" value="1"/>
</dbReference>
<organism evidence="1 2">
    <name type="scientific">Neorhizobium galegae</name>
    <name type="common">Rhizobium galegae</name>
    <dbReference type="NCBI Taxonomy" id="399"/>
    <lineage>
        <taxon>Bacteria</taxon>
        <taxon>Pseudomonadati</taxon>
        <taxon>Pseudomonadota</taxon>
        <taxon>Alphaproteobacteria</taxon>
        <taxon>Hyphomicrobiales</taxon>
        <taxon>Rhizobiaceae</taxon>
        <taxon>Rhizobium/Agrobacterium group</taxon>
        <taxon>Neorhizobium</taxon>
    </lineage>
</organism>
<gene>
    <name evidence="1" type="ORF">F4V91_13530</name>
</gene>
<evidence type="ECO:0000313" key="2">
    <source>
        <dbReference type="Proteomes" id="UP000386575"/>
    </source>
</evidence>
<comment type="caution">
    <text evidence="1">The sequence shown here is derived from an EMBL/GenBank/DDBJ whole genome shotgun (WGS) entry which is preliminary data.</text>
</comment>
<protein>
    <submittedName>
        <fullName evidence="1">Phage tail protein</fullName>
    </submittedName>
</protein>
<dbReference type="InterPro" id="IPR006521">
    <property type="entry name" value="Tail_protein_I"/>
</dbReference>
<dbReference type="AlphaFoldDB" id="A0A6A1TYE8"/>
<sequence>MMASLLPDKSDHFEKTLEASLASRWNDLGVAAEAIRTAKLVAPPPSFLPFLVYEYGLGELTPYVPNLYTLVVDREGVNWQRIRGTPAAVSKGLGWLGYSAAMEDAWHGRAYWNSTQLRFPVLPANDNPDLERIEGVTRLSMPLRSRLRRGVHRYDVSALKADGSRLDGSMLERESGVAVTAAGTLWSFGRTTEIDHLLTETEGTAIGNWIAVPGDGGLKWVDMQYPWVTANFLWADNPAAQRRTLMAAWFAARVHYVTFRDQDGVVIGHRRCRADQAVRQEVEGVYEIGGVRYQPRPGGTRVYLEAMTDFEDAFDVEAKSVELTVGATLAPETKPGRLWLQPGELIGGRPIAITSVSLPLRKTVREQIKILMRF</sequence>